<proteinExistence type="predicted"/>
<dbReference type="PANTHER" id="PTHR14136:SF17">
    <property type="entry name" value="BTB_POZ DOMAIN-CONTAINING PROTEIN KCTD9"/>
    <property type="match status" value="1"/>
</dbReference>
<sequence length="1253" mass="142098">MLNFYMELIMIIINHAFTSPIWMTSTLDNKKEIETKLNQANAAGYPVHLIDNEQEEKGKSLTWWPNNNDSAIFNNQSFDNQKINLSITINEFYNIAHDEQNRLLRLLLIKEGIINHDKKAIPAGELVNHVINYVARCKNDNSKISELARLLLKPLGQYGSGQNEQITAIHSQTVIANWLQQAVFNTSADSWLLKKICDIKLQQHSLFHHDNLKQGVFNQLNSHIEVNQLSANVGDYYQQQVLSHIMPTLFLQPKNSYDQQRLQNMVINQPEWGYLHAGTALLSESGADFNSMSLDQIINIGMWLETMLLEEKLPVEYIQYFKLPALIHSVLKNNYQQITHEIDKVKMLSIYHIYFDHLTQHSKNNPFVQWVQRVNNWKSRQELARQQLIEHNVEQTWLNNYLYKNSDVKYHDRQGNAVVLPNIDKVFNNQNQQLADIFKQTELTLLPQVFNAFSEAEQQFIQQAQIYLVKAEFNAQGSVRSAPLPPPARLGMVASGALITRVPDSIDMLKCIFNGEERIYALQKQANTEIGRYQLYRVDYDKKAILDLFPHDHKIRDDDDYQLRLHVDSLLKQADEKPQVLLSSLSTLHRNRLAEKLQQEGYQPTIQQKVDTFFLHLIPFYTTITEVRKGNTGQAVGAALFDVSGFFPFLAKAAHISNRFSIAVGEAAVNGLQTALKQATLRQALHQGAKQLLKSGIPHVTNSLPANLFAELGTAFLRSADPGFELLASGGLKGIHALKKVAKQSQQQLSGLTQLVEALEKKANDFPVAHSERFKIETAYHPAQLKEVPVTKIGRQSGKDIYVQVYPETGQPFGRKYLRDTAGNLALAPVPIGERLYQLKIQGLGGKGAKMGAKKLAAQSNTVQLEQISLNELKELLLIQQENTIIDLSSKNLHNIDFSTLFAEKIDLTFVNFSDANLSGSNLSNLNLTNATLHKASLNGAILHRVNLNNANLISVDLYRAILNDAKLNNANLLRANLKETNLVNADLINADLTQATLSHTNLMHANLAHADLTQTDLSHANLQQVSIHGTNFSGAILDNTIDNFTLSLPSKWNEHNLEFELNHFNPQGRSILTSIDSIDDKYSQLKTKLALQVIHSLEHSTVNLTNVTPSLLDIFSKALFIKNPEINNFVDKLIENYLKKPSLQLINKLEAHPTMIPAFLNYFDRQPYLMELAKYNDAFIQTLIATRTQGADSIKITANSLYKKYLHLPYIQQQLQHAEIKRLFDDQAGNGDWTKKRLLIICYCRQQKQEEY</sequence>
<dbReference type="InterPro" id="IPR051082">
    <property type="entry name" value="Pentapeptide-BTB/POZ_domain"/>
</dbReference>
<dbReference type="InterPro" id="IPR025726">
    <property type="entry name" value="SopA-like_central"/>
</dbReference>
<organism evidence="2">
    <name type="scientific">Arsenophonus nasoniae</name>
    <name type="common">son-killer infecting Nasonia vitripennis</name>
    <dbReference type="NCBI Taxonomy" id="638"/>
    <lineage>
        <taxon>Bacteria</taxon>
        <taxon>Pseudomonadati</taxon>
        <taxon>Pseudomonadota</taxon>
        <taxon>Gammaproteobacteria</taxon>
        <taxon>Enterobacterales</taxon>
        <taxon>Morganellaceae</taxon>
        <taxon>Arsenophonus</taxon>
    </lineage>
</organism>
<protein>
    <submittedName>
        <fullName evidence="2">Conserved pentapeptide repeat protein</fullName>
    </submittedName>
</protein>
<dbReference type="PANTHER" id="PTHR14136">
    <property type="entry name" value="BTB_POZ DOMAIN-CONTAINING PROTEIN KCTD9"/>
    <property type="match status" value="1"/>
</dbReference>
<accession>D2U189</accession>
<dbReference type="EMBL" id="FN545234">
    <property type="protein sequence ID" value="CBA74448.1"/>
    <property type="molecule type" value="Genomic_DNA"/>
</dbReference>
<dbReference type="InterPro" id="IPR001646">
    <property type="entry name" value="5peptide_repeat"/>
</dbReference>
<dbReference type="AlphaFoldDB" id="D2U189"/>
<name>D2U189_9GAMM</name>
<dbReference type="Pfam" id="PF00805">
    <property type="entry name" value="Pentapeptide"/>
    <property type="match status" value="3"/>
</dbReference>
<reference evidence="2" key="1">
    <citation type="journal article" date="2010" name="Insect Mol. Biol.">
        <title>The draft genome sequence of Arsenophonus nasoniae, son-killer bacterium of Nasonia vitripennis, reveals genes associated with virulence and symbiosis.</title>
        <authorList>
            <person name="Wilkes T."/>
            <person name="Darby A.C."/>
            <person name="Choi J."/>
            <person name="Colborne J.K."/>
            <person name="Werren J.H."/>
            <person name="Hurst G.D.D."/>
        </authorList>
    </citation>
    <scope>NUCLEOTIDE SEQUENCE</scope>
</reference>
<dbReference type="Gene3D" id="1.25.40.300">
    <property type="entry name" value="Putative secreted effector protein"/>
    <property type="match status" value="1"/>
</dbReference>
<dbReference type="Pfam" id="PF13981">
    <property type="entry name" value="SopA"/>
    <property type="match status" value="1"/>
</dbReference>
<evidence type="ECO:0000313" key="2">
    <source>
        <dbReference type="EMBL" id="CBA74448.1"/>
    </source>
</evidence>
<evidence type="ECO:0000259" key="1">
    <source>
        <dbReference type="Pfam" id="PF13981"/>
    </source>
</evidence>
<feature type="domain" description="E3 ubiquitin ligase SopA-like central" evidence="1">
    <location>
        <begin position="1086"/>
        <end position="1211"/>
    </location>
</feature>
<dbReference type="Gene3D" id="2.160.20.80">
    <property type="entry name" value="E3 ubiquitin-protein ligase SopA"/>
    <property type="match status" value="1"/>
</dbReference>
<dbReference type="SUPFAM" id="SSF141571">
    <property type="entry name" value="Pentapeptide repeat-like"/>
    <property type="match status" value="1"/>
</dbReference>
<gene>
    <name evidence="2" type="ORF">ARN_23030</name>
</gene>